<comment type="subcellular location">
    <subcellularLocation>
        <location evidence="2">Cytoplasmic vesicle</location>
        <location evidence="2">Autophagosome</location>
    </subcellularLocation>
    <subcellularLocation>
        <location evidence="1">Endomembrane system</location>
    </subcellularLocation>
</comment>
<keyword evidence="4" id="KW-0963">Cytoplasm</keyword>
<dbReference type="InterPro" id="IPR029071">
    <property type="entry name" value="Ubiquitin-like_domsf"/>
</dbReference>
<reference evidence="10" key="1">
    <citation type="submission" date="2020-05" db="UniProtKB">
        <authorList>
            <consortium name="EnsemblMetazoa"/>
        </authorList>
    </citation>
    <scope>IDENTIFICATION</scope>
    <source>
        <strain evidence="10">TTRI</strain>
    </source>
</reference>
<evidence type="ECO:0000256" key="9">
    <source>
        <dbReference type="RuleBase" id="RU004384"/>
    </source>
</evidence>
<dbReference type="AlphaFoldDB" id="A0A1A9UWQ7"/>
<dbReference type="InterPro" id="IPR004241">
    <property type="entry name" value="Atg8-like"/>
</dbReference>
<dbReference type="GO" id="GO:0031410">
    <property type="term" value="C:cytoplasmic vesicle"/>
    <property type="evidence" value="ECO:0007669"/>
    <property type="project" value="UniProtKB-KW"/>
</dbReference>
<dbReference type="VEuPathDB" id="VectorBase:GAUT018328"/>
<evidence type="ECO:0000256" key="3">
    <source>
        <dbReference type="ARBA" id="ARBA00007293"/>
    </source>
</evidence>
<keyword evidence="7" id="KW-0449">Lipoprotein</keyword>
<dbReference type="PANTHER" id="PTHR10969">
    <property type="entry name" value="MICROTUBULE-ASSOCIATED PROTEINS 1A/1B LIGHT CHAIN 3-RELATED"/>
    <property type="match status" value="1"/>
</dbReference>
<accession>A0A1A9UWQ7</accession>
<keyword evidence="8" id="KW-0968">Cytoplasmic vesicle</keyword>
<dbReference type="EnsemblMetazoa" id="GAUT018328-RA">
    <property type="protein sequence ID" value="GAUT018328-PA"/>
    <property type="gene ID" value="GAUT018328"/>
</dbReference>
<evidence type="ECO:0000256" key="5">
    <source>
        <dbReference type="ARBA" id="ARBA00023006"/>
    </source>
</evidence>
<organism evidence="10 11">
    <name type="scientific">Glossina austeni</name>
    <name type="common">Savannah tsetse fly</name>
    <dbReference type="NCBI Taxonomy" id="7395"/>
    <lineage>
        <taxon>Eukaryota</taxon>
        <taxon>Metazoa</taxon>
        <taxon>Ecdysozoa</taxon>
        <taxon>Arthropoda</taxon>
        <taxon>Hexapoda</taxon>
        <taxon>Insecta</taxon>
        <taxon>Pterygota</taxon>
        <taxon>Neoptera</taxon>
        <taxon>Endopterygota</taxon>
        <taxon>Diptera</taxon>
        <taxon>Brachycera</taxon>
        <taxon>Muscomorpha</taxon>
        <taxon>Hippoboscoidea</taxon>
        <taxon>Glossinidae</taxon>
        <taxon>Glossina</taxon>
    </lineage>
</organism>
<evidence type="ECO:0000313" key="11">
    <source>
        <dbReference type="Proteomes" id="UP000078200"/>
    </source>
</evidence>
<dbReference type="Pfam" id="PF02991">
    <property type="entry name" value="ATG8"/>
    <property type="match status" value="1"/>
</dbReference>
<dbReference type="Gene3D" id="3.10.20.90">
    <property type="entry name" value="Phosphatidylinositol 3-kinase Catalytic Subunit, Chain A, domain 1"/>
    <property type="match status" value="1"/>
</dbReference>
<evidence type="ECO:0000256" key="2">
    <source>
        <dbReference type="ARBA" id="ARBA00004419"/>
    </source>
</evidence>
<keyword evidence="6" id="KW-0472">Membrane</keyword>
<evidence type="ECO:0000256" key="4">
    <source>
        <dbReference type="ARBA" id="ARBA00022490"/>
    </source>
</evidence>
<protein>
    <submittedName>
        <fullName evidence="10">Uncharacterized protein</fullName>
    </submittedName>
</protein>
<dbReference type="CDD" id="cd16127">
    <property type="entry name" value="Ubl_ATG8_GABARAP_like"/>
    <property type="match status" value="1"/>
</dbReference>
<dbReference type="GO" id="GO:0006914">
    <property type="term" value="P:autophagy"/>
    <property type="evidence" value="ECO:0007669"/>
    <property type="project" value="UniProtKB-KW"/>
</dbReference>
<dbReference type="FunFam" id="3.10.20.90:FF:000037">
    <property type="entry name" value="Gamma-aminobutyric acid receptor-associated protein-like 1"/>
    <property type="match status" value="1"/>
</dbReference>
<evidence type="ECO:0000256" key="1">
    <source>
        <dbReference type="ARBA" id="ARBA00004308"/>
    </source>
</evidence>
<evidence type="ECO:0000256" key="8">
    <source>
        <dbReference type="ARBA" id="ARBA00023329"/>
    </source>
</evidence>
<evidence type="ECO:0000313" key="10">
    <source>
        <dbReference type="EnsemblMetazoa" id="GAUT018328-PA"/>
    </source>
</evidence>
<comment type="similarity">
    <text evidence="3 9">Belongs to the ATG8 family.</text>
</comment>
<dbReference type="SUPFAM" id="SSF54236">
    <property type="entry name" value="Ubiquitin-like"/>
    <property type="match status" value="1"/>
</dbReference>
<proteinExistence type="inferred from homology"/>
<dbReference type="Proteomes" id="UP000078200">
    <property type="component" value="Unassembled WGS sequence"/>
</dbReference>
<keyword evidence="5 9" id="KW-0072">Autophagy</keyword>
<dbReference type="STRING" id="7395.A0A1A9UWQ7"/>
<dbReference type="GO" id="GO:0005776">
    <property type="term" value="C:autophagosome"/>
    <property type="evidence" value="ECO:0007669"/>
    <property type="project" value="UniProtKB-SubCell"/>
</dbReference>
<name>A0A1A9UWQ7_GLOAU</name>
<sequence length="386" mass="45689">MKFEYKEKHSFDKRRAEGDKMRRKYPDRVPVIIEKLPTARIVDLDKKKYLVPNDLTIGQFYFLIRKRIQLRPEDALFFFINNVIPPKAATMGSLYQEYHEDDYFLYIAYSDENVFEKDHAENANFQSARNPRKNRLLPLIEKFPALKSRPKDIRPVELVGACSHLAHTLCTLNRFLFYKALKENHHVEVHATWSLRNKSSAVPKEFSPTEISNNYKTWCKKQNHMKIYHIPTRVTIIFLTQSNNIDKEMRESTQQAREAERWHITKQMCFKKQREKIEIRIKQNLLSTLHIFRISKVAVYFLMSFHVNFNVDLELIILFFLGNLMIPLKYYGDHNSHFNCALNWICIIHTAKSLKLKSDLRRIESALEVGEALRAFSKMDSNNKSA</sequence>
<dbReference type="GO" id="GO:0012505">
    <property type="term" value="C:endomembrane system"/>
    <property type="evidence" value="ECO:0007669"/>
    <property type="project" value="UniProtKB-SubCell"/>
</dbReference>
<evidence type="ECO:0000256" key="6">
    <source>
        <dbReference type="ARBA" id="ARBA00023136"/>
    </source>
</evidence>
<evidence type="ECO:0000256" key="7">
    <source>
        <dbReference type="ARBA" id="ARBA00023288"/>
    </source>
</evidence>
<keyword evidence="11" id="KW-1185">Reference proteome</keyword>